<reference evidence="2 3" key="1">
    <citation type="submission" date="2014-06" db="EMBL/GenBank/DDBJ databases">
        <authorList>
            <consortium name="DOE Joint Genome Institute"/>
            <person name="Kuo A."/>
            <person name="Kohler A."/>
            <person name="Nagy L.G."/>
            <person name="Floudas D."/>
            <person name="Copeland A."/>
            <person name="Barry K.W."/>
            <person name="Cichocki N."/>
            <person name="Veneault-Fourrey C."/>
            <person name="LaButti K."/>
            <person name="Lindquist E.A."/>
            <person name="Lipzen A."/>
            <person name="Lundell T."/>
            <person name="Morin E."/>
            <person name="Murat C."/>
            <person name="Sun H."/>
            <person name="Tunlid A."/>
            <person name="Henrissat B."/>
            <person name="Grigoriev I.V."/>
            <person name="Hibbett D.S."/>
            <person name="Martin F."/>
            <person name="Nordberg H.P."/>
            <person name="Cantor M.N."/>
            <person name="Hua S.X."/>
        </authorList>
    </citation>
    <scope>NUCLEOTIDE SEQUENCE [LARGE SCALE GENOMIC DNA]</scope>
    <source>
        <strain evidence="2 3">ATCC 200175</strain>
    </source>
</reference>
<feature type="non-terminal residue" evidence="2">
    <location>
        <position position="1"/>
    </location>
</feature>
<evidence type="ECO:0000313" key="2">
    <source>
        <dbReference type="EMBL" id="KIJ09500.1"/>
    </source>
</evidence>
<organism evidence="2 3">
    <name type="scientific">Paxillus involutus ATCC 200175</name>
    <dbReference type="NCBI Taxonomy" id="664439"/>
    <lineage>
        <taxon>Eukaryota</taxon>
        <taxon>Fungi</taxon>
        <taxon>Dikarya</taxon>
        <taxon>Basidiomycota</taxon>
        <taxon>Agaricomycotina</taxon>
        <taxon>Agaricomycetes</taxon>
        <taxon>Agaricomycetidae</taxon>
        <taxon>Boletales</taxon>
        <taxon>Paxilineae</taxon>
        <taxon>Paxillaceae</taxon>
        <taxon>Paxillus</taxon>
    </lineage>
</organism>
<gene>
    <name evidence="2" type="ORF">PAXINDRAFT_39319</name>
</gene>
<dbReference type="AlphaFoldDB" id="A0A0C9T1A7"/>
<dbReference type="HOGENOM" id="CLU_2391966_0_0_1"/>
<protein>
    <submittedName>
        <fullName evidence="2">Uncharacterized protein</fullName>
    </submittedName>
</protein>
<evidence type="ECO:0000313" key="3">
    <source>
        <dbReference type="Proteomes" id="UP000053647"/>
    </source>
</evidence>
<reference evidence="3" key="2">
    <citation type="submission" date="2015-01" db="EMBL/GenBank/DDBJ databases">
        <title>Evolutionary Origins and Diversification of the Mycorrhizal Mutualists.</title>
        <authorList>
            <consortium name="DOE Joint Genome Institute"/>
            <consortium name="Mycorrhizal Genomics Consortium"/>
            <person name="Kohler A."/>
            <person name="Kuo A."/>
            <person name="Nagy L.G."/>
            <person name="Floudas D."/>
            <person name="Copeland A."/>
            <person name="Barry K.W."/>
            <person name="Cichocki N."/>
            <person name="Veneault-Fourrey C."/>
            <person name="LaButti K."/>
            <person name="Lindquist E.A."/>
            <person name="Lipzen A."/>
            <person name="Lundell T."/>
            <person name="Morin E."/>
            <person name="Murat C."/>
            <person name="Riley R."/>
            <person name="Ohm R."/>
            <person name="Sun H."/>
            <person name="Tunlid A."/>
            <person name="Henrissat B."/>
            <person name="Grigoriev I.V."/>
            <person name="Hibbett D.S."/>
            <person name="Martin F."/>
        </authorList>
    </citation>
    <scope>NUCLEOTIDE SEQUENCE [LARGE SCALE GENOMIC DNA]</scope>
    <source>
        <strain evidence="3">ATCC 200175</strain>
    </source>
</reference>
<proteinExistence type="predicted"/>
<feature type="region of interest" description="Disordered" evidence="1">
    <location>
        <begin position="1"/>
        <end position="29"/>
    </location>
</feature>
<dbReference type="OrthoDB" id="2685291at2759"/>
<dbReference type="Proteomes" id="UP000053647">
    <property type="component" value="Unassembled WGS sequence"/>
</dbReference>
<feature type="non-terminal residue" evidence="2">
    <location>
        <position position="94"/>
    </location>
</feature>
<name>A0A0C9T1A7_PAXIN</name>
<accession>A0A0C9T1A7</accession>
<dbReference type="EMBL" id="KN819456">
    <property type="protein sequence ID" value="KIJ09500.1"/>
    <property type="molecule type" value="Genomic_DNA"/>
</dbReference>
<sequence>EPVFPRGIQPVESCREGEGESAEGTTDMSASTWELDVEEAAYAMHAGISEAKALEPRTVEEAWKQADWPRWDEAIKAELKSLDEAHTWDVIPRP</sequence>
<keyword evidence="3" id="KW-1185">Reference proteome</keyword>
<evidence type="ECO:0000256" key="1">
    <source>
        <dbReference type="SAM" id="MobiDB-lite"/>
    </source>
</evidence>